<dbReference type="KEGG" id="nso:NIASO_18905"/>
<organism evidence="1 2">
    <name type="scientific">Niabella soli DSM 19437</name>
    <dbReference type="NCBI Taxonomy" id="929713"/>
    <lineage>
        <taxon>Bacteria</taxon>
        <taxon>Pseudomonadati</taxon>
        <taxon>Bacteroidota</taxon>
        <taxon>Chitinophagia</taxon>
        <taxon>Chitinophagales</taxon>
        <taxon>Chitinophagaceae</taxon>
        <taxon>Niabella</taxon>
    </lineage>
</organism>
<evidence type="ECO:0000313" key="1">
    <source>
        <dbReference type="EMBL" id="AHF16683.1"/>
    </source>
</evidence>
<sequence>MDFSTESLKVLDQLLDDARGFYAEMSGEQQRKIIEGAGAYIFEVARKNVGGTYYWYQKLDQPVLVTGQPKFEAAILTFKQVRQRLENGKDDSIPVYFESYLEGVRQHRSAIVI</sequence>
<reference evidence="1 2" key="1">
    <citation type="submission" date="2013-12" db="EMBL/GenBank/DDBJ databases">
        <authorList>
            <consortium name="DOE Joint Genome Institute"/>
            <person name="Eisen J."/>
            <person name="Huntemann M."/>
            <person name="Han J."/>
            <person name="Chen A."/>
            <person name="Kyrpides N."/>
            <person name="Mavromatis K."/>
            <person name="Markowitz V."/>
            <person name="Palaniappan K."/>
            <person name="Ivanova N."/>
            <person name="Schaumberg A."/>
            <person name="Pati A."/>
            <person name="Liolios K."/>
            <person name="Nordberg H.P."/>
            <person name="Cantor M.N."/>
            <person name="Hua S.X."/>
            <person name="Woyke T."/>
        </authorList>
    </citation>
    <scope>NUCLEOTIDE SEQUENCE [LARGE SCALE GENOMIC DNA]</scope>
    <source>
        <strain evidence="2">DSM 19437</strain>
    </source>
</reference>
<dbReference type="EMBL" id="CP007035">
    <property type="protein sequence ID" value="AHF16683.1"/>
    <property type="molecule type" value="Genomic_DNA"/>
</dbReference>
<protein>
    <submittedName>
        <fullName evidence="1">Uncharacterized protein</fullName>
    </submittedName>
</protein>
<dbReference type="HOGENOM" id="CLU_136279_0_0_10"/>
<keyword evidence="2" id="KW-1185">Reference proteome</keyword>
<dbReference type="STRING" id="929713.NIASO_18905"/>
<dbReference type="Proteomes" id="UP000003586">
    <property type="component" value="Chromosome"/>
</dbReference>
<accession>W0F4G2</accession>
<gene>
    <name evidence="1" type="ORF">NIASO_18905</name>
</gene>
<evidence type="ECO:0000313" key="2">
    <source>
        <dbReference type="Proteomes" id="UP000003586"/>
    </source>
</evidence>
<dbReference type="eggNOG" id="ENOG5033DTX">
    <property type="taxonomic scope" value="Bacteria"/>
</dbReference>
<name>W0F4G2_9BACT</name>
<proteinExistence type="predicted"/>
<dbReference type="AlphaFoldDB" id="W0F4G2"/>